<accession>A0ABR2W6Q0</accession>
<evidence type="ECO:0000313" key="6">
    <source>
        <dbReference type="Proteomes" id="UP001479436"/>
    </source>
</evidence>
<protein>
    <recommendedName>
        <fullName evidence="4">RRM domain-containing protein</fullName>
    </recommendedName>
</protein>
<feature type="compositionally biased region" description="Basic and acidic residues" evidence="3">
    <location>
        <begin position="34"/>
        <end position="111"/>
    </location>
</feature>
<gene>
    <name evidence="5" type="ORF">K7432_003096</name>
</gene>
<dbReference type="SUPFAM" id="SSF54928">
    <property type="entry name" value="RNA-binding domain, RBD"/>
    <property type="match status" value="1"/>
</dbReference>
<feature type="region of interest" description="Disordered" evidence="3">
    <location>
        <begin position="353"/>
        <end position="393"/>
    </location>
</feature>
<dbReference type="InterPro" id="IPR035979">
    <property type="entry name" value="RBD_domain_sf"/>
</dbReference>
<evidence type="ECO:0000259" key="4">
    <source>
        <dbReference type="PROSITE" id="PS50102"/>
    </source>
</evidence>
<feature type="domain" description="RRM" evidence="4">
    <location>
        <begin position="124"/>
        <end position="205"/>
    </location>
</feature>
<reference evidence="5 6" key="1">
    <citation type="submission" date="2023-04" db="EMBL/GenBank/DDBJ databases">
        <title>Genome of Basidiobolus ranarum AG-B5.</title>
        <authorList>
            <person name="Stajich J.E."/>
            <person name="Carter-House D."/>
            <person name="Gryganskyi A."/>
        </authorList>
    </citation>
    <scope>NUCLEOTIDE SEQUENCE [LARGE SCALE GENOMIC DNA]</scope>
    <source>
        <strain evidence="5 6">AG-B5</strain>
    </source>
</reference>
<comment type="caution">
    <text evidence="5">The sequence shown here is derived from an EMBL/GenBank/DDBJ whole genome shotgun (WGS) entry which is preliminary data.</text>
</comment>
<dbReference type="Gene3D" id="3.30.70.330">
    <property type="match status" value="1"/>
</dbReference>
<dbReference type="Pfam" id="PF00076">
    <property type="entry name" value="RRM_1"/>
    <property type="match status" value="1"/>
</dbReference>
<dbReference type="InterPro" id="IPR034772">
    <property type="entry name" value="CPSF6/7"/>
</dbReference>
<evidence type="ECO:0000313" key="5">
    <source>
        <dbReference type="EMBL" id="KAK9721867.1"/>
    </source>
</evidence>
<keyword evidence="6" id="KW-1185">Reference proteome</keyword>
<proteinExistence type="inferred from homology"/>
<dbReference type="PROSITE" id="PS50102">
    <property type="entry name" value="RRM"/>
    <property type="match status" value="1"/>
</dbReference>
<sequence length="393" mass="42651">MADEETFDIYGDDFGQNEYDDPGHEDLYSEILGEDSHTMKPKKESTQTSSDTKKKDSEHETTSQDKDKQSGDNHEVHSHYEQNNHENFSRSGNDHSERTSNPPRNKDEHHNFNPVKSHSSNASSALIIGELNWWIGEEDIRGVIGKSIEHSQLKDITFQEHKVNGKSKGVIYLEFSDVEAAKAAKECFETTNIDGKKCTVNFANAGVGNPFKILPKEPPPRAGRGGAISRANPNHAPGRAQPNRGGFGAGGFRPTPPTRDFFPNPMAQMGGFPGANRGYGMGGGYGDGFDPWGMSQRGGMMRGRGNNMMRGGYMGAGRGGPMHGGYPMMDENYGMSGGSGYGFPAPHINPAFFEQGGYGGGMNDDGSNGSSGTKRRAQDDGHDGYASQRGRSR</sequence>
<name>A0ABR2W6Q0_9FUNG</name>
<feature type="region of interest" description="Disordered" evidence="3">
    <location>
        <begin position="212"/>
        <end position="260"/>
    </location>
</feature>
<dbReference type="EMBL" id="JASJQH010006966">
    <property type="protein sequence ID" value="KAK9721867.1"/>
    <property type="molecule type" value="Genomic_DNA"/>
</dbReference>
<evidence type="ECO:0000256" key="3">
    <source>
        <dbReference type="SAM" id="MobiDB-lite"/>
    </source>
</evidence>
<dbReference type="InterPro" id="IPR012677">
    <property type="entry name" value="Nucleotide-bd_a/b_plait_sf"/>
</dbReference>
<dbReference type="Proteomes" id="UP001479436">
    <property type="component" value="Unassembled WGS sequence"/>
</dbReference>
<dbReference type="SMART" id="SM00360">
    <property type="entry name" value="RRM"/>
    <property type="match status" value="1"/>
</dbReference>
<feature type="region of interest" description="Disordered" evidence="3">
    <location>
        <begin position="1"/>
        <end position="121"/>
    </location>
</feature>
<organism evidence="5 6">
    <name type="scientific">Basidiobolus ranarum</name>
    <dbReference type="NCBI Taxonomy" id="34480"/>
    <lineage>
        <taxon>Eukaryota</taxon>
        <taxon>Fungi</taxon>
        <taxon>Fungi incertae sedis</taxon>
        <taxon>Zoopagomycota</taxon>
        <taxon>Entomophthoromycotina</taxon>
        <taxon>Basidiobolomycetes</taxon>
        <taxon>Basidiobolales</taxon>
        <taxon>Basidiobolaceae</taxon>
        <taxon>Basidiobolus</taxon>
    </lineage>
</organism>
<keyword evidence="2" id="KW-0694">RNA-binding</keyword>
<dbReference type="InterPro" id="IPR000504">
    <property type="entry name" value="RRM_dom"/>
</dbReference>
<evidence type="ECO:0000256" key="2">
    <source>
        <dbReference type="PROSITE-ProRule" id="PRU00176"/>
    </source>
</evidence>
<evidence type="ECO:0000256" key="1">
    <source>
        <dbReference type="ARBA" id="ARBA00006265"/>
    </source>
</evidence>
<comment type="similarity">
    <text evidence="1">Belongs to the RRM CPSF6/7 family.</text>
</comment>
<dbReference type="PANTHER" id="PTHR23204">
    <property type="entry name" value="CLEAVAGE AND POLYADENYLATION SPECIFIC FACTOR"/>
    <property type="match status" value="1"/>
</dbReference>
<feature type="compositionally biased region" description="Acidic residues" evidence="3">
    <location>
        <begin position="1"/>
        <end position="11"/>
    </location>
</feature>